<dbReference type="InterPro" id="IPR050490">
    <property type="entry name" value="Bact_solute-bd_prot1"/>
</dbReference>
<evidence type="ECO:0000313" key="3">
    <source>
        <dbReference type="EMBL" id="KUF09864.1"/>
    </source>
</evidence>
<dbReference type="GO" id="GO:0042597">
    <property type="term" value="C:periplasmic space"/>
    <property type="evidence" value="ECO:0007669"/>
    <property type="project" value="UniProtKB-SubCell"/>
</dbReference>
<name>A0A0W7WHB4_9RHOB</name>
<proteinExistence type="inferred from homology"/>
<dbReference type="Pfam" id="PF13416">
    <property type="entry name" value="SBP_bac_8"/>
    <property type="match status" value="1"/>
</dbReference>
<keyword evidence="4" id="KW-1185">Reference proteome</keyword>
<protein>
    <recommendedName>
        <fullName evidence="5">ABC transporter substrate-binding protein</fullName>
    </recommendedName>
</protein>
<dbReference type="SUPFAM" id="SSF53850">
    <property type="entry name" value="Periplasmic binding protein-like II"/>
    <property type="match status" value="1"/>
</dbReference>
<evidence type="ECO:0000256" key="2">
    <source>
        <dbReference type="ARBA" id="ARBA00008520"/>
    </source>
</evidence>
<comment type="subcellular location">
    <subcellularLocation>
        <location evidence="1">Periplasm</location>
    </subcellularLocation>
</comment>
<comment type="similarity">
    <text evidence="2">Belongs to the bacterial solute-binding protein 1 family.</text>
</comment>
<organism evidence="3 4">
    <name type="scientific">Pseudoponticoccus marisrubri</name>
    <dbReference type="NCBI Taxonomy" id="1685382"/>
    <lineage>
        <taxon>Bacteria</taxon>
        <taxon>Pseudomonadati</taxon>
        <taxon>Pseudomonadota</taxon>
        <taxon>Alphaproteobacteria</taxon>
        <taxon>Rhodobacterales</taxon>
        <taxon>Roseobacteraceae</taxon>
        <taxon>Pseudoponticoccus</taxon>
    </lineage>
</organism>
<dbReference type="EMBL" id="LPXO01000010">
    <property type="protein sequence ID" value="KUF09864.1"/>
    <property type="molecule type" value="Genomic_DNA"/>
</dbReference>
<dbReference type="RefSeq" id="WP_058863139.1">
    <property type="nucleotide sequence ID" value="NZ_LPXO01000010.1"/>
</dbReference>
<dbReference type="Gene3D" id="3.40.190.10">
    <property type="entry name" value="Periplasmic binding protein-like II"/>
    <property type="match status" value="1"/>
</dbReference>
<reference evidence="3 4" key="1">
    <citation type="submission" date="2015-12" db="EMBL/GenBank/DDBJ databases">
        <authorList>
            <person name="Shamseldin A."/>
            <person name="Moawad H."/>
            <person name="Abd El-Rahim W.M."/>
            <person name="Sadowsky M.J."/>
        </authorList>
    </citation>
    <scope>NUCLEOTIDE SEQUENCE [LARGE SCALE GENOMIC DNA]</scope>
    <source>
        <strain evidence="3 4">SJ5A-1</strain>
    </source>
</reference>
<comment type="caution">
    <text evidence="3">The sequence shown here is derived from an EMBL/GenBank/DDBJ whole genome shotgun (WGS) entry which is preliminary data.</text>
</comment>
<gene>
    <name evidence="3" type="ORF">AVJ23_15590</name>
</gene>
<dbReference type="Proteomes" id="UP000054396">
    <property type="component" value="Unassembled WGS sequence"/>
</dbReference>
<evidence type="ECO:0000313" key="4">
    <source>
        <dbReference type="Proteomes" id="UP000054396"/>
    </source>
</evidence>
<evidence type="ECO:0008006" key="5">
    <source>
        <dbReference type="Google" id="ProtNLM"/>
    </source>
</evidence>
<accession>A0A0W7WHB4</accession>
<dbReference type="AlphaFoldDB" id="A0A0W7WHB4"/>
<evidence type="ECO:0000256" key="1">
    <source>
        <dbReference type="ARBA" id="ARBA00004418"/>
    </source>
</evidence>
<dbReference type="InterPro" id="IPR006059">
    <property type="entry name" value="SBP"/>
</dbReference>
<dbReference type="PANTHER" id="PTHR43649">
    <property type="entry name" value="ARABINOSE-BINDING PROTEIN-RELATED"/>
    <property type="match status" value="1"/>
</dbReference>
<sequence length="370" mass="40923">MKLTGMTWDHPRGYDPVVAASQAYAAQTGVEITWDKRSLQAFADAPIEDLAARYDFIVLDHPHVGQIAETGALLPLPAPADAAASLGGSAESYLWQGQCWAYALDAACQMAAYRPDMGTPLPRTWEEFLAEDAARFRPLTPLLPVDAFDMLMTLVAGRGEEDLPHDDRHFVSPENGAYALRILRALYRLGPDEQVDMNPIRVLEALTTTQEFACSPCLFGYVNYVRPGFRPHPVRYFDLPLCAGASRPRGILGGAGIGVSARTGAPEAALRFAQWITSEPVQSGVYLAHNGQPANRHTWLAQAEDPQQAGFFRDGFHTIDNAWTRPRAPWFLGFVDAVCAIMPDFFRKPIPEEAFLGQIDMLYRHHLQEA</sequence>
<dbReference type="OrthoDB" id="9811622at2"/>
<dbReference type="STRING" id="1685382.AVJ23_15590"/>